<accession>A0A095SKD5</accession>
<protein>
    <submittedName>
        <fullName evidence="5">TPR repeat-containing protein</fullName>
    </submittedName>
</protein>
<reference evidence="5 6" key="1">
    <citation type="submission" date="2012-09" db="EMBL/GenBank/DDBJ databases">
        <title>Genome Sequence of alkane-degrading Bacterium Alcanivorax sp. 19-m-6.</title>
        <authorList>
            <person name="Lai Q."/>
            <person name="Shao Z."/>
        </authorList>
    </citation>
    <scope>NUCLEOTIDE SEQUENCE [LARGE SCALE GENOMIC DNA]</scope>
    <source>
        <strain evidence="5 6">19-m-6</strain>
    </source>
</reference>
<dbReference type="EMBL" id="ARXV01000006">
    <property type="protein sequence ID" value="KGD64804.1"/>
    <property type="molecule type" value="Genomic_DNA"/>
</dbReference>
<dbReference type="RefSeq" id="WP_052041480.1">
    <property type="nucleotide sequence ID" value="NZ_ARXV01000006.1"/>
</dbReference>
<dbReference type="PATRIC" id="fig|1177154.3.peg.1745"/>
<dbReference type="PROSITE" id="PS50005">
    <property type="entry name" value="TPR"/>
    <property type="match status" value="1"/>
</dbReference>
<evidence type="ECO:0000313" key="6">
    <source>
        <dbReference type="Proteomes" id="UP000029444"/>
    </source>
</evidence>
<proteinExistence type="predicted"/>
<organism evidence="5 6">
    <name type="scientific">Alcanivorax nanhaiticus</name>
    <dbReference type="NCBI Taxonomy" id="1177154"/>
    <lineage>
        <taxon>Bacteria</taxon>
        <taxon>Pseudomonadati</taxon>
        <taxon>Pseudomonadota</taxon>
        <taxon>Gammaproteobacteria</taxon>
        <taxon>Oceanospirillales</taxon>
        <taxon>Alcanivoracaceae</taxon>
        <taxon>Alcanivorax</taxon>
    </lineage>
</organism>
<dbReference type="PANTHER" id="PTHR44943:SF8">
    <property type="entry name" value="TPR REPEAT-CONTAINING PROTEIN MJ0263"/>
    <property type="match status" value="1"/>
</dbReference>
<dbReference type="SMART" id="SM00028">
    <property type="entry name" value="TPR"/>
    <property type="match status" value="2"/>
</dbReference>
<keyword evidence="6" id="KW-1185">Reference proteome</keyword>
<dbReference type="InterPro" id="IPR051685">
    <property type="entry name" value="Ycf3/AcsC/BcsC/TPR_MFPF"/>
</dbReference>
<dbReference type="OrthoDB" id="255821at2"/>
<dbReference type="Proteomes" id="UP000029444">
    <property type="component" value="Unassembled WGS sequence"/>
</dbReference>
<keyword evidence="4" id="KW-0732">Signal</keyword>
<evidence type="ECO:0000313" key="5">
    <source>
        <dbReference type="EMBL" id="KGD64804.1"/>
    </source>
</evidence>
<dbReference type="STRING" id="1177154.Y5S_01712"/>
<dbReference type="Pfam" id="PF14559">
    <property type="entry name" value="TPR_19"/>
    <property type="match status" value="1"/>
</dbReference>
<sequence>MRNAGRRSHALSTFLAVTLSLLLGGCATTATTSRSGENVVLNEEQTAMFNAAMVQMEQENYQAGIDQLEQLVAQNNASAVPHINMAIAYKKLEKMDKAEEELQAALNIEPGNPVANNEYALLLRKKGQFVEARQTYEKILTKYPEFAIANKNLGVLCDIYIKDYQCALDAYQAYSAVTPKDEEVKIWISDLQMRTQ</sequence>
<keyword evidence="1" id="KW-0677">Repeat</keyword>
<evidence type="ECO:0000256" key="2">
    <source>
        <dbReference type="ARBA" id="ARBA00022803"/>
    </source>
</evidence>
<dbReference type="SUPFAM" id="SSF48452">
    <property type="entry name" value="TPR-like"/>
    <property type="match status" value="1"/>
</dbReference>
<dbReference type="Pfam" id="PF13174">
    <property type="entry name" value="TPR_6"/>
    <property type="match status" value="1"/>
</dbReference>
<dbReference type="PROSITE" id="PS51257">
    <property type="entry name" value="PROKAR_LIPOPROTEIN"/>
    <property type="match status" value="1"/>
</dbReference>
<evidence type="ECO:0000256" key="1">
    <source>
        <dbReference type="ARBA" id="ARBA00022737"/>
    </source>
</evidence>
<feature type="signal peptide" evidence="4">
    <location>
        <begin position="1"/>
        <end position="30"/>
    </location>
</feature>
<evidence type="ECO:0000256" key="4">
    <source>
        <dbReference type="SAM" id="SignalP"/>
    </source>
</evidence>
<dbReference type="Gene3D" id="1.25.40.10">
    <property type="entry name" value="Tetratricopeptide repeat domain"/>
    <property type="match status" value="1"/>
</dbReference>
<feature type="chain" id="PRO_5001909436" evidence="4">
    <location>
        <begin position="31"/>
        <end position="196"/>
    </location>
</feature>
<keyword evidence="2 3" id="KW-0802">TPR repeat</keyword>
<gene>
    <name evidence="5" type="ORF">Y5S_01712</name>
</gene>
<dbReference type="eggNOG" id="COG0457">
    <property type="taxonomic scope" value="Bacteria"/>
</dbReference>
<comment type="caution">
    <text evidence="5">The sequence shown here is derived from an EMBL/GenBank/DDBJ whole genome shotgun (WGS) entry which is preliminary data.</text>
</comment>
<feature type="repeat" description="TPR" evidence="3">
    <location>
        <begin position="79"/>
        <end position="112"/>
    </location>
</feature>
<dbReference type="InterPro" id="IPR011990">
    <property type="entry name" value="TPR-like_helical_dom_sf"/>
</dbReference>
<name>A0A095SKD5_9GAMM</name>
<dbReference type="InterPro" id="IPR019734">
    <property type="entry name" value="TPR_rpt"/>
</dbReference>
<evidence type="ECO:0000256" key="3">
    <source>
        <dbReference type="PROSITE-ProRule" id="PRU00339"/>
    </source>
</evidence>
<dbReference type="AlphaFoldDB" id="A0A095SKD5"/>
<dbReference type="PANTHER" id="PTHR44943">
    <property type="entry name" value="CELLULOSE SYNTHASE OPERON PROTEIN C"/>
    <property type="match status" value="1"/>
</dbReference>